<proteinExistence type="predicted"/>
<feature type="compositionally biased region" description="Basic and acidic residues" evidence="1">
    <location>
        <begin position="68"/>
        <end position="80"/>
    </location>
</feature>
<accession>A0AAV9X8F2</accession>
<organism evidence="2 3">
    <name type="scientific">Orbilia ellipsospora</name>
    <dbReference type="NCBI Taxonomy" id="2528407"/>
    <lineage>
        <taxon>Eukaryota</taxon>
        <taxon>Fungi</taxon>
        <taxon>Dikarya</taxon>
        <taxon>Ascomycota</taxon>
        <taxon>Pezizomycotina</taxon>
        <taxon>Orbiliomycetes</taxon>
        <taxon>Orbiliales</taxon>
        <taxon>Orbiliaceae</taxon>
        <taxon>Orbilia</taxon>
    </lineage>
</organism>
<feature type="compositionally biased region" description="Polar residues" evidence="1">
    <location>
        <begin position="81"/>
        <end position="94"/>
    </location>
</feature>
<evidence type="ECO:0000256" key="1">
    <source>
        <dbReference type="SAM" id="MobiDB-lite"/>
    </source>
</evidence>
<feature type="compositionally biased region" description="Basic and acidic residues" evidence="1">
    <location>
        <begin position="141"/>
        <end position="163"/>
    </location>
</feature>
<gene>
    <name evidence="2" type="ORF">TWF694_011240</name>
</gene>
<dbReference type="EMBL" id="JAVHJO010000008">
    <property type="protein sequence ID" value="KAK6538360.1"/>
    <property type="molecule type" value="Genomic_DNA"/>
</dbReference>
<evidence type="ECO:0000313" key="2">
    <source>
        <dbReference type="EMBL" id="KAK6538360.1"/>
    </source>
</evidence>
<keyword evidence="3" id="KW-1185">Reference proteome</keyword>
<dbReference type="AlphaFoldDB" id="A0AAV9X8F2"/>
<dbReference type="Proteomes" id="UP001365542">
    <property type="component" value="Unassembled WGS sequence"/>
</dbReference>
<sequence length="749" mass="83684">MTDKGDSIDKPPAQLSSPLPQGEPKYKAPHKRGKGTALSRPTTPPPRNQSPKLASPSQNMSRIYEGCRAFKDNNWRDRSKQNSGPATYGASSGTSNIASTVARVRSHANPTPLPVGQPGPSSFHPSPGPIFRSSVSSRIRSSVEMKTKENGTGDKLASSHESDTVVDSKNTSFTSDVATTTSMLKDLEISEVKKTSEDKASIEASEAILLPNIVYVFDFGFNGLFSTKISESDEKRYANPPDHYIGAQNDARVQKVINNRITATQIFWSQHSNNTTQQKWTDLSVGWQGILQELNGDIRGDTSRCMQDSDVPDLLQLLSVLTKQYSFYSSHDISCGIATSMLNSIGKMLTIFLVFDTDAERHGPFLYERWVIFESQKSTWIERFHANFPKASEEFRGIINASENTQLRNHYLPESGKWVNIRECQHGSGGSDLKISHRLLSPFVITMNGDICLAEDSSEFEYIWGGEHYYLKTPPITPPRKSSILADGIKLSEDFFDDNGNFCVPPSFFNVVNAKATAPKKRTNDEGVLILDFDFIKAMEQYARGFAEHVENLVRLMVHQDIDFNERDISAIADIFRKELKIRLRINPNDTFFGMESLDSHVVFEAFWGPTYTLYTTTRKRITLQSHQPRLASNLTQHLKVVYNDLHERGKITVEIGKLGKDDGGTLPQCISAAISTTAFSGLEGTRRHPEPDEYYSITGAPDEEPSDENITNEASTFINSRTHRNILVLGSMGKEDLEGSDEEDYERT</sequence>
<protein>
    <submittedName>
        <fullName evidence="2">Uncharacterized protein</fullName>
    </submittedName>
</protein>
<feature type="region of interest" description="Disordered" evidence="1">
    <location>
        <begin position="107"/>
        <end position="168"/>
    </location>
</feature>
<evidence type="ECO:0000313" key="3">
    <source>
        <dbReference type="Proteomes" id="UP001365542"/>
    </source>
</evidence>
<comment type="caution">
    <text evidence="2">The sequence shown here is derived from an EMBL/GenBank/DDBJ whole genome shotgun (WGS) entry which is preliminary data.</text>
</comment>
<reference evidence="2 3" key="1">
    <citation type="submission" date="2019-10" db="EMBL/GenBank/DDBJ databases">
        <authorList>
            <person name="Palmer J.M."/>
        </authorList>
    </citation>
    <scope>NUCLEOTIDE SEQUENCE [LARGE SCALE GENOMIC DNA]</scope>
    <source>
        <strain evidence="2 3">TWF694</strain>
    </source>
</reference>
<feature type="compositionally biased region" description="Polar residues" evidence="1">
    <location>
        <begin position="49"/>
        <end position="61"/>
    </location>
</feature>
<feature type="region of interest" description="Disordered" evidence="1">
    <location>
        <begin position="1"/>
        <end position="94"/>
    </location>
</feature>
<name>A0AAV9X8F2_9PEZI</name>